<proteinExistence type="predicted"/>
<organism evidence="2">
    <name type="scientific">Microvirga ossetica</name>
    <dbReference type="NCBI Taxonomy" id="1882682"/>
    <lineage>
        <taxon>Bacteria</taxon>
        <taxon>Pseudomonadati</taxon>
        <taxon>Pseudomonadota</taxon>
        <taxon>Alphaproteobacteria</taxon>
        <taxon>Hyphomicrobiales</taxon>
        <taxon>Methylobacteriaceae</taxon>
        <taxon>Microvirga</taxon>
    </lineage>
</organism>
<keyword evidence="1" id="KW-1133">Transmembrane helix</keyword>
<feature type="transmembrane region" description="Helical" evidence="1">
    <location>
        <begin position="47"/>
        <end position="69"/>
    </location>
</feature>
<keyword evidence="1" id="KW-0812">Transmembrane</keyword>
<evidence type="ECO:0000313" key="2">
    <source>
        <dbReference type="EMBL" id="ANY77555.1"/>
    </source>
</evidence>
<sequence>MQWLRWSDLRRRVGQRDIRIRRFGERQVDQNDGVKAFLALELRGTGFLALISETSAFLFMVEPLILAVFQTASWQTSKYINLGGISGVE</sequence>
<protein>
    <submittedName>
        <fullName evidence="2">Uncharacterized protein</fullName>
    </submittedName>
</protein>
<accession>A0A1B2EC74</accession>
<gene>
    <name evidence="2" type="ORF">BB934_04355</name>
</gene>
<reference evidence="2" key="1">
    <citation type="submission" date="2016-07" db="EMBL/GenBank/DDBJ databases">
        <title>Microvirga ossetica sp. nov. a new species of rhizobia isolated from root nodules of the legume species Vicia alpestris Steven originated from North Ossetia region in the Caucasus.</title>
        <authorList>
            <person name="Safronova V.I."/>
            <person name="Kuznetsova I.G."/>
            <person name="Sazanova A.L."/>
            <person name="Belimov A."/>
            <person name="Andronov E."/>
            <person name="Osledkin Y.S."/>
            <person name="Onishchuk O.P."/>
            <person name="Kurchak O.N."/>
            <person name="Shaposhnikov A.I."/>
            <person name="Willems A."/>
            <person name="Tikhonovich I.A."/>
        </authorList>
    </citation>
    <scope>NUCLEOTIDE SEQUENCE [LARGE SCALE GENOMIC DNA]</scope>
    <source>
        <strain evidence="2">V5/3M</strain>
    </source>
</reference>
<name>A0A1B2EC74_9HYPH</name>
<dbReference type="KEGG" id="moc:BB934_04355"/>
<dbReference type="EMBL" id="CP016616">
    <property type="protein sequence ID" value="ANY77555.1"/>
    <property type="molecule type" value="Genomic_DNA"/>
</dbReference>
<evidence type="ECO:0000256" key="1">
    <source>
        <dbReference type="SAM" id="Phobius"/>
    </source>
</evidence>
<keyword evidence="1" id="KW-0472">Membrane</keyword>
<dbReference type="AlphaFoldDB" id="A0A1B2EC74"/>